<name>A0A0C3QRY2_9AGAM</name>
<keyword evidence="3" id="KW-1185">Reference proteome</keyword>
<accession>A0A0C3QRY2</accession>
<dbReference type="AlphaFoldDB" id="A0A0C3QRY2"/>
<dbReference type="EMBL" id="KN822961">
    <property type="protein sequence ID" value="KIO31596.1"/>
    <property type="molecule type" value="Genomic_DNA"/>
</dbReference>
<gene>
    <name evidence="2" type="ORF">M407DRAFT_128597</name>
</gene>
<reference evidence="3" key="2">
    <citation type="submission" date="2015-01" db="EMBL/GenBank/DDBJ databases">
        <title>Evolutionary Origins and Diversification of the Mycorrhizal Mutualists.</title>
        <authorList>
            <consortium name="DOE Joint Genome Institute"/>
            <consortium name="Mycorrhizal Genomics Consortium"/>
            <person name="Kohler A."/>
            <person name="Kuo A."/>
            <person name="Nagy L.G."/>
            <person name="Floudas D."/>
            <person name="Copeland A."/>
            <person name="Barry K.W."/>
            <person name="Cichocki N."/>
            <person name="Veneault-Fourrey C."/>
            <person name="LaButti K."/>
            <person name="Lindquist E.A."/>
            <person name="Lipzen A."/>
            <person name="Lundell T."/>
            <person name="Morin E."/>
            <person name="Murat C."/>
            <person name="Riley R."/>
            <person name="Ohm R."/>
            <person name="Sun H."/>
            <person name="Tunlid A."/>
            <person name="Henrissat B."/>
            <person name="Grigoriev I.V."/>
            <person name="Hibbett D.S."/>
            <person name="Martin F."/>
        </authorList>
    </citation>
    <scope>NUCLEOTIDE SEQUENCE [LARGE SCALE GENOMIC DNA]</scope>
    <source>
        <strain evidence="3">MUT 4182</strain>
    </source>
</reference>
<evidence type="ECO:0000256" key="1">
    <source>
        <dbReference type="SAM" id="MobiDB-lite"/>
    </source>
</evidence>
<protein>
    <submittedName>
        <fullName evidence="2">Uncharacterized protein</fullName>
    </submittedName>
</protein>
<evidence type="ECO:0000313" key="2">
    <source>
        <dbReference type="EMBL" id="KIO31596.1"/>
    </source>
</evidence>
<evidence type="ECO:0000313" key="3">
    <source>
        <dbReference type="Proteomes" id="UP000054248"/>
    </source>
</evidence>
<organism evidence="2 3">
    <name type="scientific">Tulasnella calospora MUT 4182</name>
    <dbReference type="NCBI Taxonomy" id="1051891"/>
    <lineage>
        <taxon>Eukaryota</taxon>
        <taxon>Fungi</taxon>
        <taxon>Dikarya</taxon>
        <taxon>Basidiomycota</taxon>
        <taxon>Agaricomycotina</taxon>
        <taxon>Agaricomycetes</taxon>
        <taxon>Cantharellales</taxon>
        <taxon>Tulasnellaceae</taxon>
        <taxon>Tulasnella</taxon>
    </lineage>
</organism>
<dbReference type="Proteomes" id="UP000054248">
    <property type="component" value="Unassembled WGS sequence"/>
</dbReference>
<proteinExistence type="predicted"/>
<feature type="region of interest" description="Disordered" evidence="1">
    <location>
        <begin position="1"/>
        <end position="25"/>
    </location>
</feature>
<dbReference type="HOGENOM" id="CLU_2387781_0_0_1"/>
<sequence>MGRPSPALFFPVPAPPQAPDVSTGALPSPLPVPGPLSGTISKTRLIWDDFLGSVYEAVWTRSGADPVRAAVKVVKYLPYIIRIEEEKEVGEGED</sequence>
<reference evidence="2 3" key="1">
    <citation type="submission" date="2014-04" db="EMBL/GenBank/DDBJ databases">
        <authorList>
            <consortium name="DOE Joint Genome Institute"/>
            <person name="Kuo A."/>
            <person name="Girlanda M."/>
            <person name="Perotto S."/>
            <person name="Kohler A."/>
            <person name="Nagy L.G."/>
            <person name="Floudas D."/>
            <person name="Copeland A."/>
            <person name="Barry K.W."/>
            <person name="Cichocki N."/>
            <person name="Veneault-Fourrey C."/>
            <person name="LaButti K."/>
            <person name="Lindquist E.A."/>
            <person name="Lipzen A."/>
            <person name="Lundell T."/>
            <person name="Morin E."/>
            <person name="Murat C."/>
            <person name="Sun H."/>
            <person name="Tunlid A."/>
            <person name="Henrissat B."/>
            <person name="Grigoriev I.V."/>
            <person name="Hibbett D.S."/>
            <person name="Martin F."/>
            <person name="Nordberg H.P."/>
            <person name="Cantor M.N."/>
            <person name="Hua S.X."/>
        </authorList>
    </citation>
    <scope>NUCLEOTIDE SEQUENCE [LARGE SCALE GENOMIC DNA]</scope>
    <source>
        <strain evidence="2 3">MUT 4182</strain>
    </source>
</reference>